<dbReference type="Proteomes" id="UP000198157">
    <property type="component" value="Unassembled WGS sequence"/>
</dbReference>
<evidence type="ECO:0000313" key="2">
    <source>
        <dbReference type="EMBL" id="OWQ55996.1"/>
    </source>
</evidence>
<accession>A0A246HRP6</accession>
<feature type="transmembrane region" description="Helical" evidence="1">
    <location>
        <begin position="26"/>
        <end position="44"/>
    </location>
</feature>
<comment type="caution">
    <text evidence="2">The sequence shown here is derived from an EMBL/GenBank/DDBJ whole genome shotgun (WGS) entry which is preliminary data.</text>
</comment>
<evidence type="ECO:0000256" key="1">
    <source>
        <dbReference type="SAM" id="Phobius"/>
    </source>
</evidence>
<dbReference type="OrthoDB" id="6039288at2"/>
<evidence type="ECO:0008006" key="4">
    <source>
        <dbReference type="Google" id="ProtNLM"/>
    </source>
</evidence>
<keyword evidence="1" id="KW-0472">Membrane</keyword>
<dbReference type="Pfam" id="PF14316">
    <property type="entry name" value="DUF4381"/>
    <property type="match status" value="1"/>
</dbReference>
<dbReference type="EMBL" id="NIVS01000009">
    <property type="protein sequence ID" value="OWQ55996.1"/>
    <property type="molecule type" value="Genomic_DNA"/>
</dbReference>
<keyword evidence="1" id="KW-1133">Transmembrane helix</keyword>
<evidence type="ECO:0000313" key="3">
    <source>
        <dbReference type="Proteomes" id="UP000198157"/>
    </source>
</evidence>
<dbReference type="InterPro" id="IPR025489">
    <property type="entry name" value="DUF4381"/>
</dbReference>
<organism evidence="2 3">
    <name type="scientific">Stenotrophomonas maltophilia</name>
    <name type="common">Pseudomonas maltophilia</name>
    <name type="synonym">Xanthomonas maltophilia</name>
    <dbReference type="NCBI Taxonomy" id="40324"/>
    <lineage>
        <taxon>Bacteria</taxon>
        <taxon>Pseudomonadati</taxon>
        <taxon>Pseudomonadota</taxon>
        <taxon>Gammaproteobacteria</taxon>
        <taxon>Lysobacterales</taxon>
        <taxon>Lysobacteraceae</taxon>
        <taxon>Stenotrophomonas</taxon>
        <taxon>Stenotrophomonas maltophilia group</taxon>
    </lineage>
</organism>
<keyword evidence="1" id="KW-0812">Transmembrane</keyword>
<protein>
    <recommendedName>
        <fullName evidence="4">DUF4381 domain-containing protein</fullName>
    </recommendedName>
</protein>
<name>A0A246HRP6_STEMA</name>
<dbReference type="AlphaFoldDB" id="A0A246HRP6"/>
<reference evidence="2 3" key="1">
    <citation type="submission" date="2017-06" db="EMBL/GenBank/DDBJ databases">
        <authorList>
            <person name="Kim H.J."/>
            <person name="Triplett B.A."/>
        </authorList>
    </citation>
    <scope>NUCLEOTIDE SEQUENCE [LARGE SCALE GENOMIC DNA]</scope>
    <source>
        <strain evidence="2 3">13146</strain>
    </source>
</reference>
<proteinExistence type="predicted"/>
<gene>
    <name evidence="2" type="ORF">CEE60_04125</name>
</gene>
<sequence length="153" mass="17521">MSAAASLPLRDVQLPPSPPWWPPAPGWWLVFAVIVLVVAAIWVWQWRRRRARQRWLDLFDAQVAQAGSPVLEVAAIAELLRRAARQYRPGAERLQGSEWLAFLDEKNSRAFSEGDGALLLDGGYRPNVDAEAVQRLRVLARRRYLSLLTERRR</sequence>